<sequence length="612" mass="69472">MPQEAAKRRLERELNKLKLNIPSSVFQYDLNRAQAIEYLKNNKSVPFIFRKSSIPGYFAFDIPSEDRQSFTHILVLPPDLDGEEFKLYNYENKNFTETGSLSRYFERAWDELHNRMRSADEIRWNQFKLSNELAHNGTIVVLSTQSLDKKKIALTAKEVQSHAQQNPGLQKSGDGHTGFAMAAVSNAPFAVLRSQENREEANNKLKDHIGDNGLIVVTGHGSQVGNAVSGTYINIDFQQETRPDDEKIERSPHDIVSSAMESGLKSGNSVTILLCICYGALDSHRNGTSFAHKLVREFAKQGISTTILATDQPFIRFGANVIIDNKITFNERVGMAAKDVHFITAKVHGPDSNPVITVFKPNESIQLSSKGIEFKNPNQLLLDQHLQQKKVEEQRLQKLAEEQLRIQKQIEEEQRLQKLADQQQLQNHSEDLLVTGHEESKVKKPIENKGDQQRNRTTTREKSPQERSFNKQLKLLLNKGSDFKLRRDRVDQIQHKGTFHALNEAYNAVLKLHQALKTDGDVYFANPTTETYSIFKANCDRHIKEAHKILDVHRGWSEFLINLAIGIITAGLGLIVKGGINLAFNRSFFYVHQTDSSKQLDEIEGWIKQATP</sequence>
<name>A0ABS1WA64_9GAMM</name>
<keyword evidence="3" id="KW-1133">Transmembrane helix</keyword>
<comment type="caution">
    <text evidence="4">The sequence shown here is derived from an EMBL/GenBank/DDBJ whole genome shotgun (WGS) entry which is preliminary data.</text>
</comment>
<feature type="region of interest" description="Disordered" evidence="2">
    <location>
        <begin position="434"/>
        <end position="470"/>
    </location>
</feature>
<feature type="transmembrane region" description="Helical" evidence="3">
    <location>
        <begin position="559"/>
        <end position="576"/>
    </location>
</feature>
<keyword evidence="3" id="KW-0472">Membrane</keyword>
<evidence type="ECO:0000256" key="1">
    <source>
        <dbReference type="SAM" id="Coils"/>
    </source>
</evidence>
<feature type="compositionally biased region" description="Basic and acidic residues" evidence="2">
    <location>
        <begin position="434"/>
        <end position="469"/>
    </location>
</feature>
<evidence type="ECO:0000256" key="2">
    <source>
        <dbReference type="SAM" id="MobiDB-lite"/>
    </source>
</evidence>
<proteinExistence type="predicted"/>
<feature type="coiled-coil region" evidence="1">
    <location>
        <begin position="382"/>
        <end position="426"/>
    </location>
</feature>
<keyword evidence="1" id="KW-0175">Coiled coil</keyword>
<evidence type="ECO:0000256" key="3">
    <source>
        <dbReference type="SAM" id="Phobius"/>
    </source>
</evidence>
<dbReference type="RefSeq" id="WP_203110680.1">
    <property type="nucleotide sequence ID" value="NZ_JADOBG010000018.1"/>
</dbReference>
<dbReference type="EMBL" id="JADWVN010000010">
    <property type="protein sequence ID" value="MBL7526243.1"/>
    <property type="molecule type" value="Genomic_DNA"/>
</dbReference>
<gene>
    <name evidence="4" type="ORF">I5282_06625</name>
</gene>
<protein>
    <recommendedName>
        <fullName evidence="6">LepB protein</fullName>
    </recommendedName>
</protein>
<keyword evidence="5" id="KW-1185">Reference proteome</keyword>
<reference evidence="4 5" key="1">
    <citation type="submission" date="2020-12" db="EMBL/GenBank/DDBJ databases">
        <title>WGS of Legionella: environmental sample.</title>
        <authorList>
            <person name="Cristino S."/>
            <person name="Girolamini L."/>
            <person name="Salaris S."/>
            <person name="Pascale M.R."/>
            <person name="Mazzotta M."/>
            <person name="Orsini M."/>
            <person name="Grottola A."/>
        </authorList>
    </citation>
    <scope>NUCLEOTIDE SEQUENCE [LARGE SCALE GENOMIC DNA]</scope>
    <source>
        <strain evidence="4 5">30cs62</strain>
    </source>
</reference>
<dbReference type="Proteomes" id="UP000809910">
    <property type="component" value="Unassembled WGS sequence"/>
</dbReference>
<evidence type="ECO:0000313" key="4">
    <source>
        <dbReference type="EMBL" id="MBL7526243.1"/>
    </source>
</evidence>
<evidence type="ECO:0000313" key="5">
    <source>
        <dbReference type="Proteomes" id="UP000809910"/>
    </source>
</evidence>
<organism evidence="4 5">
    <name type="scientific">Legionella bononiensis</name>
    <dbReference type="NCBI Taxonomy" id="2793102"/>
    <lineage>
        <taxon>Bacteria</taxon>
        <taxon>Pseudomonadati</taxon>
        <taxon>Pseudomonadota</taxon>
        <taxon>Gammaproteobacteria</taxon>
        <taxon>Legionellales</taxon>
        <taxon>Legionellaceae</taxon>
        <taxon>Legionella</taxon>
    </lineage>
</organism>
<evidence type="ECO:0008006" key="6">
    <source>
        <dbReference type="Google" id="ProtNLM"/>
    </source>
</evidence>
<accession>A0ABS1WA64</accession>
<keyword evidence="3" id="KW-0812">Transmembrane</keyword>